<evidence type="ECO:0000259" key="1">
    <source>
        <dbReference type="SMART" id="SM01264"/>
    </source>
</evidence>
<gene>
    <name evidence="2" type="ordered locus">DMR_43100</name>
</gene>
<dbReference type="Proteomes" id="UP000009071">
    <property type="component" value="Chromosome"/>
</dbReference>
<dbReference type="GO" id="GO:0046872">
    <property type="term" value="F:metal ion binding"/>
    <property type="evidence" value="ECO:0007669"/>
    <property type="project" value="InterPro"/>
</dbReference>
<name>C4XQR7_SOLM1</name>
<dbReference type="STRING" id="573370.DMR_43100"/>
<dbReference type="Pfam" id="PF08367">
    <property type="entry name" value="M16C_assoc"/>
    <property type="match status" value="1"/>
</dbReference>
<dbReference type="SMART" id="SM01264">
    <property type="entry name" value="M16C_associated"/>
    <property type="match status" value="1"/>
</dbReference>
<dbReference type="InterPro" id="IPR011249">
    <property type="entry name" value="Metalloenz_LuxS/M16"/>
</dbReference>
<dbReference type="InterPro" id="IPR007863">
    <property type="entry name" value="Peptidase_M16_C"/>
</dbReference>
<feature type="domain" description="Peptidase M16C associated" evidence="1">
    <location>
        <begin position="476"/>
        <end position="727"/>
    </location>
</feature>
<dbReference type="PANTHER" id="PTHR43016:SF13">
    <property type="entry name" value="PRESEQUENCE PROTEASE, MITOCHONDRIAL"/>
    <property type="match status" value="1"/>
</dbReference>
<accession>C4XQR7</accession>
<dbReference type="MEROPS" id="M16.012"/>
<dbReference type="eggNOG" id="COG1026">
    <property type="taxonomic scope" value="Bacteria"/>
</dbReference>
<dbReference type="InterPro" id="IPR055130">
    <property type="entry name" value="PreP_C"/>
</dbReference>
<dbReference type="Pfam" id="PF00675">
    <property type="entry name" value="Peptidase_M16"/>
    <property type="match status" value="1"/>
</dbReference>
<dbReference type="GO" id="GO:0016485">
    <property type="term" value="P:protein processing"/>
    <property type="evidence" value="ECO:0007669"/>
    <property type="project" value="TreeGrafter"/>
</dbReference>
<proteinExistence type="predicted"/>
<protein>
    <submittedName>
        <fullName evidence="2">Peptidase M16C family protein</fullName>
    </submittedName>
</protein>
<dbReference type="Gene3D" id="3.30.830.10">
    <property type="entry name" value="Metalloenzyme, LuxS/M16 peptidase-like"/>
    <property type="match status" value="4"/>
</dbReference>
<dbReference type="InterPro" id="IPR011765">
    <property type="entry name" value="Pept_M16_N"/>
</dbReference>
<keyword evidence="3" id="KW-1185">Reference proteome</keyword>
<dbReference type="InterPro" id="IPR013578">
    <property type="entry name" value="Peptidase_M16C_assoc"/>
</dbReference>
<dbReference type="KEGG" id="dma:DMR_43100"/>
<evidence type="ECO:0000313" key="3">
    <source>
        <dbReference type="Proteomes" id="UP000009071"/>
    </source>
</evidence>
<dbReference type="AlphaFoldDB" id="C4XQR7"/>
<evidence type="ECO:0000313" key="2">
    <source>
        <dbReference type="EMBL" id="BAH77801.1"/>
    </source>
</evidence>
<dbReference type="GO" id="GO:0004222">
    <property type="term" value="F:metalloendopeptidase activity"/>
    <property type="evidence" value="ECO:0007669"/>
    <property type="project" value="TreeGrafter"/>
</dbReference>
<dbReference type="EMBL" id="AP010904">
    <property type="protein sequence ID" value="BAH77801.1"/>
    <property type="molecule type" value="Genomic_DNA"/>
</dbReference>
<sequence>MCTKNLAGHARQPNANAGALMSKKYGFSVLRDEIVEEYAARAILYRHDRTGAELLSLISDDENKVFGAAFRTPPACSTGVPHILEHSVLCGSQKYPVKEPFVELLKGSLNTFLNAFTYPDKTCYPVASTNLRDFYNLVDVYLDAVFFPRIPRAVFLQEGWHFEWNDGGELIRSGVVFNEMKGVYSSPDSVLGEFCQRTLFPDTTYGVDSGGDPKVIPTLTYDAFKNFHETYYHPGNGRFFFAGNDDPDERLRLLGAYLDRFEARPAASSVARQQPFAAPKKIEMPYAAAPGQAGRAFVACNWLLPDVADQDLVMVFDVLEHVLIGLPTSPLRKALLDSGLGEDLAGGGLESELRQMFFSVGLKGVAPEATGQVETLILETLTRLAAEGLPADAVEAGVNALEFSLRENNTGSFPRGLSLWLRSLTTWLHDGDPLSPLRFSGPLGRLKARLAAGEQVLEDAMRLWMLDNPHRVTLTLTPDTELDARRVAEEKAELAAVAAALDEAAKAAIAADLDILRQFQDTPDTPEDLARIPSLALADLPRDETPIPERAAQAGQAELLLHPIETAGIAYVDLAFPLAGLPDRLVPLVPLFGRALLELGTPRFDAVTLTRRIAAKTGGITREAMVAGVVDAGPDAVAAKLVLRAKATLDKMPDLYEILGEILTKTDFGNRERFVQMATEARSRLERRLAPAGHATAGSRLRARYTLSGATAERLRGVSQLLYLRELATRLEADYDGVRADLETLRDLVLTRAGTLAGLTVSEAAMASQETALADFLTGLPGAAPAPQAWSRPGLPAAEGLAIPAQVHYVGLGLDLTTTGWSFDGADLVASRYLRMAYLWDRVRVRGGAYGAFCSLDRIAGQAVFVSYRDPNTEATIEAFRKAGHYLMDTSFSDEEMTRAVIGAIGDIDAHMLPDAKGHVALARRLTGDTAERRAKLRAEVLAAGPARFRAYGEALDAAAADAAVVVLGPSASLDALGASVPGLARLDVL</sequence>
<dbReference type="PANTHER" id="PTHR43016">
    <property type="entry name" value="PRESEQUENCE PROTEASE"/>
    <property type="match status" value="1"/>
</dbReference>
<dbReference type="Pfam" id="PF05193">
    <property type="entry name" value="Peptidase_M16_C"/>
    <property type="match status" value="1"/>
</dbReference>
<reference evidence="2 3" key="1">
    <citation type="journal article" date="2009" name="Genome Res.">
        <title>Whole genome sequence of Desulfovibrio magneticus strain RS-1 revealed common gene clusters in magnetotactic bacteria.</title>
        <authorList>
            <person name="Nakazawa H."/>
            <person name="Arakaki A."/>
            <person name="Narita-Yamada S."/>
            <person name="Yashiro I."/>
            <person name="Jinno K."/>
            <person name="Aoki N."/>
            <person name="Tsuruyama A."/>
            <person name="Okamura Y."/>
            <person name="Tanikawa S."/>
            <person name="Fujita N."/>
            <person name="Takeyama H."/>
            <person name="Matsunaga T."/>
        </authorList>
    </citation>
    <scope>NUCLEOTIDE SEQUENCE [LARGE SCALE GENOMIC DNA]</scope>
    <source>
        <strain evidence="3">ATCC 700980 / DSM 13731 / RS-1</strain>
    </source>
</reference>
<dbReference type="HOGENOM" id="CLU_009165_1_0_7"/>
<dbReference type="SUPFAM" id="SSF63411">
    <property type="entry name" value="LuxS/MPP-like metallohydrolase"/>
    <property type="match status" value="4"/>
</dbReference>
<dbReference type="FunFam" id="3.30.830.10:FF:000034">
    <property type="entry name" value="presequence protease 1, chloroplastic/mitochondrial"/>
    <property type="match status" value="1"/>
</dbReference>
<dbReference type="Pfam" id="PF22516">
    <property type="entry name" value="PreP_C"/>
    <property type="match status" value="1"/>
</dbReference>
<organism evidence="2 3">
    <name type="scientific">Solidesulfovibrio magneticus (strain ATCC 700980 / DSM 13731 / RS-1)</name>
    <name type="common">Desulfovibrio magneticus</name>
    <dbReference type="NCBI Taxonomy" id="573370"/>
    <lineage>
        <taxon>Bacteria</taxon>
        <taxon>Pseudomonadati</taxon>
        <taxon>Thermodesulfobacteriota</taxon>
        <taxon>Desulfovibrionia</taxon>
        <taxon>Desulfovibrionales</taxon>
        <taxon>Desulfovibrionaceae</taxon>
        <taxon>Solidesulfovibrio</taxon>
    </lineage>
</organism>